<dbReference type="PANTHER" id="PTHR30055">
    <property type="entry name" value="HTH-TYPE TRANSCRIPTIONAL REGULATOR RUTR"/>
    <property type="match status" value="1"/>
</dbReference>
<dbReference type="AlphaFoldDB" id="A0A2W7RK88"/>
<dbReference type="PROSITE" id="PS50977">
    <property type="entry name" value="HTH_TETR_2"/>
    <property type="match status" value="1"/>
</dbReference>
<dbReference type="PRINTS" id="PR00455">
    <property type="entry name" value="HTHTETR"/>
</dbReference>
<dbReference type="InterPro" id="IPR001647">
    <property type="entry name" value="HTH_TetR"/>
</dbReference>
<evidence type="ECO:0000256" key="1">
    <source>
        <dbReference type="ARBA" id="ARBA00023125"/>
    </source>
</evidence>
<evidence type="ECO:0000256" key="2">
    <source>
        <dbReference type="PROSITE-ProRule" id="PRU00335"/>
    </source>
</evidence>
<dbReference type="InterPro" id="IPR009057">
    <property type="entry name" value="Homeodomain-like_sf"/>
</dbReference>
<comment type="caution">
    <text evidence="4">The sequence shown here is derived from an EMBL/GenBank/DDBJ whole genome shotgun (WGS) entry which is preliminary data.</text>
</comment>
<protein>
    <submittedName>
        <fullName evidence="4">TetR family transcriptional regulator</fullName>
    </submittedName>
</protein>
<evidence type="ECO:0000313" key="5">
    <source>
        <dbReference type="Proteomes" id="UP000249364"/>
    </source>
</evidence>
<dbReference type="InterPro" id="IPR050109">
    <property type="entry name" value="HTH-type_TetR-like_transc_reg"/>
</dbReference>
<dbReference type="Gene3D" id="1.10.357.10">
    <property type="entry name" value="Tetracycline Repressor, domain 2"/>
    <property type="match status" value="1"/>
</dbReference>
<name>A0A2W7RK88_9RHOB</name>
<evidence type="ECO:0000313" key="4">
    <source>
        <dbReference type="EMBL" id="PZX38302.1"/>
    </source>
</evidence>
<dbReference type="Pfam" id="PF00440">
    <property type="entry name" value="TetR_N"/>
    <property type="match status" value="1"/>
</dbReference>
<dbReference type="EMBL" id="QKZQ01000017">
    <property type="protein sequence ID" value="PZX38302.1"/>
    <property type="molecule type" value="Genomic_DNA"/>
</dbReference>
<gene>
    <name evidence="4" type="ORF">LY56_03005</name>
</gene>
<proteinExistence type="predicted"/>
<keyword evidence="5" id="KW-1185">Reference proteome</keyword>
<reference evidence="4 5" key="1">
    <citation type="submission" date="2018-06" db="EMBL/GenBank/DDBJ databases">
        <title>Genomic Encyclopedia of Archaeal and Bacterial Type Strains, Phase II (KMG-II): from individual species to whole genera.</title>
        <authorList>
            <person name="Goeker M."/>
        </authorList>
    </citation>
    <scope>NUCLEOTIDE SEQUENCE [LARGE SCALE GENOMIC DNA]</scope>
    <source>
        <strain evidence="4 5">DSM 13087</strain>
    </source>
</reference>
<feature type="domain" description="HTH tetR-type" evidence="3">
    <location>
        <begin position="14"/>
        <end position="73"/>
    </location>
</feature>
<dbReference type="Proteomes" id="UP000249364">
    <property type="component" value="Unassembled WGS sequence"/>
</dbReference>
<dbReference type="GO" id="GO:0003700">
    <property type="term" value="F:DNA-binding transcription factor activity"/>
    <property type="evidence" value="ECO:0007669"/>
    <property type="project" value="TreeGrafter"/>
</dbReference>
<evidence type="ECO:0000259" key="3">
    <source>
        <dbReference type="PROSITE" id="PS50977"/>
    </source>
</evidence>
<dbReference type="GO" id="GO:0000976">
    <property type="term" value="F:transcription cis-regulatory region binding"/>
    <property type="evidence" value="ECO:0007669"/>
    <property type="project" value="TreeGrafter"/>
</dbReference>
<dbReference type="SUPFAM" id="SSF46689">
    <property type="entry name" value="Homeodomain-like"/>
    <property type="match status" value="1"/>
</dbReference>
<feature type="DNA-binding region" description="H-T-H motif" evidence="2">
    <location>
        <begin position="36"/>
        <end position="55"/>
    </location>
</feature>
<keyword evidence="1 2" id="KW-0238">DNA-binding</keyword>
<organism evidence="4 5">
    <name type="scientific">Roseinatronobacter thiooxidans</name>
    <dbReference type="NCBI Taxonomy" id="121821"/>
    <lineage>
        <taxon>Bacteria</taxon>
        <taxon>Pseudomonadati</taxon>
        <taxon>Pseudomonadota</taxon>
        <taxon>Alphaproteobacteria</taxon>
        <taxon>Rhodobacterales</taxon>
        <taxon>Paracoccaceae</taxon>
        <taxon>Roseinatronobacter</taxon>
    </lineage>
</organism>
<dbReference type="OrthoDB" id="7465645at2"/>
<accession>A0A2W7RK88</accession>
<sequence length="205" mass="23673">MDIASSRRQRLSPEERHKQILDSAVAYFAEHGLDGNTRDLSKQMGVTQSLIFKYFATKADLIEAVYNRVYLDRIAPHWPELITDSTRPLRDRLVQFYTEYAQAIFTYEWMRIFMFSGLVGAELNRRYLDHLSAVILGPILAQIKAEAKSQRIPDFEDVWNLHGGIVYIGIRKYVYQMPTADPDAALIARAVDRFLKDFGIQVDPQ</sequence>
<dbReference type="PANTHER" id="PTHR30055:SF181">
    <property type="entry name" value="BLR6905 PROTEIN"/>
    <property type="match status" value="1"/>
</dbReference>